<dbReference type="InterPro" id="IPR014721">
    <property type="entry name" value="Ribsml_uS5_D2-typ_fold_subgr"/>
</dbReference>
<keyword evidence="2 7" id="KW-0819">tRNA processing</keyword>
<dbReference type="Gene3D" id="3.30.230.10">
    <property type="match status" value="1"/>
</dbReference>
<dbReference type="GO" id="GO:0030677">
    <property type="term" value="C:ribonuclease P complex"/>
    <property type="evidence" value="ECO:0007669"/>
    <property type="project" value="TreeGrafter"/>
</dbReference>
<dbReference type="PATRIC" id="fig|698738.3.peg.4078"/>
<evidence type="ECO:0000313" key="9">
    <source>
        <dbReference type="EMBL" id="CCK78094.1"/>
    </source>
</evidence>
<evidence type="ECO:0000256" key="5">
    <source>
        <dbReference type="ARBA" id="ARBA00022801"/>
    </source>
</evidence>
<protein>
    <recommendedName>
        <fullName evidence="7 8">Ribonuclease P protein component</fullName>
        <shortName evidence="7">RNase P protein</shortName>
        <shortName evidence="7">RNaseP protein</shortName>
        <ecNumber evidence="7 8">3.1.26.5</ecNumber>
    </recommendedName>
    <alternativeName>
        <fullName evidence="7">Protein C5</fullName>
    </alternativeName>
</protein>
<dbReference type="InterPro" id="IPR000100">
    <property type="entry name" value="RNase_P"/>
</dbReference>
<comment type="catalytic activity">
    <reaction evidence="7">
        <text>Endonucleolytic cleavage of RNA, removing 5'-extranucleotides from tRNA precursor.</text>
        <dbReference type="EC" id="3.1.26.5"/>
    </reaction>
</comment>
<dbReference type="PANTHER" id="PTHR33992">
    <property type="entry name" value="RIBONUCLEASE P PROTEIN COMPONENT"/>
    <property type="match status" value="1"/>
</dbReference>
<evidence type="ECO:0000313" key="10">
    <source>
        <dbReference type="Proteomes" id="UP000032749"/>
    </source>
</evidence>
<evidence type="ECO:0000256" key="2">
    <source>
        <dbReference type="ARBA" id="ARBA00022694"/>
    </source>
</evidence>
<gene>
    <name evidence="7 9" type="primary">rnpA</name>
    <name evidence="9" type="ORF">OLEAN_C39180</name>
</gene>
<evidence type="ECO:0000256" key="4">
    <source>
        <dbReference type="ARBA" id="ARBA00022759"/>
    </source>
</evidence>
<keyword evidence="5 7" id="KW-0378">Hydrolase</keyword>
<evidence type="ECO:0000256" key="7">
    <source>
        <dbReference type="HAMAP-Rule" id="MF_00227"/>
    </source>
</evidence>
<keyword evidence="10" id="KW-1185">Reference proteome</keyword>
<comment type="similarity">
    <text evidence="7">Belongs to the RnpA family.</text>
</comment>
<comment type="function">
    <text evidence="1 7">RNaseP catalyzes the removal of the 5'-leader sequence from pre-tRNA to produce the mature 5'-terminus. It can also cleave other RNA substrates such as 4.5S RNA. The protein component plays an auxiliary but essential role in vivo by binding to the 5'-leader sequence and broadening the substrate specificity of the ribozyme.</text>
</comment>
<dbReference type="AlphaFoldDB" id="R4YVF2"/>
<dbReference type="InterPro" id="IPR020539">
    <property type="entry name" value="RNase_P_CS"/>
</dbReference>
<reference evidence="9 10" key="1">
    <citation type="journal article" date="2013" name="Nat. Commun.">
        <title>Genome sequence and functional genomic analysis of the oil-degrading bacterium Oleispira antarctica.</title>
        <authorList>
            <person name="Kube M."/>
            <person name="Chernikova T.N."/>
            <person name="Al-Ramahi Y."/>
            <person name="Beloqui A."/>
            <person name="Lopez-Cortez N."/>
            <person name="Guazzaroni M.E."/>
            <person name="Heipieper H.J."/>
            <person name="Klages S."/>
            <person name="Kotsyurbenko O.R."/>
            <person name="Langer I."/>
            <person name="Nechitaylo T.Y."/>
            <person name="Lunsdorf H."/>
            <person name="Fernandez M."/>
            <person name="Juarez S."/>
            <person name="Ciordia S."/>
            <person name="Singer A."/>
            <person name="Kagan O."/>
            <person name="Egorova O."/>
            <person name="Petit P.A."/>
            <person name="Stogios P."/>
            <person name="Kim Y."/>
            <person name="Tchigvintsev A."/>
            <person name="Flick R."/>
            <person name="Denaro R."/>
            <person name="Genovese M."/>
            <person name="Albar J.P."/>
            <person name="Reva O.N."/>
            <person name="Martinez-Gomariz M."/>
            <person name="Tran H."/>
            <person name="Ferrer M."/>
            <person name="Savchenko A."/>
            <person name="Yakunin A.F."/>
            <person name="Yakimov M.M."/>
            <person name="Golyshina O.V."/>
            <person name="Reinhardt R."/>
            <person name="Golyshin P.N."/>
        </authorList>
    </citation>
    <scope>NUCLEOTIDE SEQUENCE [LARGE SCALE GENOMIC DNA]</scope>
</reference>
<dbReference type="HOGENOM" id="CLU_117179_11_0_6"/>
<organism evidence="9 10">
    <name type="scientific">Oleispira antarctica RB-8</name>
    <dbReference type="NCBI Taxonomy" id="698738"/>
    <lineage>
        <taxon>Bacteria</taxon>
        <taxon>Pseudomonadati</taxon>
        <taxon>Pseudomonadota</taxon>
        <taxon>Gammaproteobacteria</taxon>
        <taxon>Oceanospirillales</taxon>
        <taxon>Oceanospirillaceae</taxon>
        <taxon>Oleispira</taxon>
    </lineage>
</organism>
<dbReference type="SUPFAM" id="SSF54211">
    <property type="entry name" value="Ribosomal protein S5 domain 2-like"/>
    <property type="match status" value="1"/>
</dbReference>
<dbReference type="PROSITE" id="PS00648">
    <property type="entry name" value="RIBONUCLEASE_P"/>
    <property type="match status" value="1"/>
</dbReference>
<proteinExistence type="inferred from homology"/>
<dbReference type="KEGG" id="oai:OLEAN_C39180"/>
<dbReference type="GO" id="GO:0004526">
    <property type="term" value="F:ribonuclease P activity"/>
    <property type="evidence" value="ECO:0007669"/>
    <property type="project" value="UniProtKB-UniRule"/>
</dbReference>
<dbReference type="InterPro" id="IPR020568">
    <property type="entry name" value="Ribosomal_Su5_D2-typ_SF"/>
</dbReference>
<comment type="subunit">
    <text evidence="7">Consists of a catalytic RNA component (M1 or rnpB) and a protein subunit.</text>
</comment>
<dbReference type="GO" id="GO:0001682">
    <property type="term" value="P:tRNA 5'-leader removal"/>
    <property type="evidence" value="ECO:0007669"/>
    <property type="project" value="UniProtKB-UniRule"/>
</dbReference>
<dbReference type="STRING" id="698738.OLEAN_C39180"/>
<evidence type="ECO:0000256" key="6">
    <source>
        <dbReference type="ARBA" id="ARBA00022884"/>
    </source>
</evidence>
<keyword evidence="6 7" id="KW-0694">RNA-binding</keyword>
<dbReference type="OrthoDB" id="9796422at2"/>
<dbReference type="HAMAP" id="MF_00227">
    <property type="entry name" value="RNase_P"/>
    <property type="match status" value="1"/>
</dbReference>
<evidence type="ECO:0000256" key="8">
    <source>
        <dbReference type="NCBIfam" id="TIGR00188"/>
    </source>
</evidence>
<dbReference type="EC" id="3.1.26.5" evidence="7 8"/>
<dbReference type="Proteomes" id="UP000032749">
    <property type="component" value="Chromosome"/>
</dbReference>
<evidence type="ECO:0000256" key="1">
    <source>
        <dbReference type="ARBA" id="ARBA00002663"/>
    </source>
</evidence>
<dbReference type="PANTHER" id="PTHR33992:SF1">
    <property type="entry name" value="RIBONUCLEASE P PROTEIN COMPONENT"/>
    <property type="match status" value="1"/>
</dbReference>
<keyword evidence="3 7" id="KW-0540">Nuclease</keyword>
<keyword evidence="4 7" id="KW-0255">Endonuclease</keyword>
<dbReference type="Pfam" id="PF00825">
    <property type="entry name" value="Ribonuclease_P"/>
    <property type="match status" value="1"/>
</dbReference>
<name>R4YVF2_OLEAN</name>
<dbReference type="NCBIfam" id="TIGR00188">
    <property type="entry name" value="rnpA"/>
    <property type="match status" value="1"/>
</dbReference>
<evidence type="ECO:0000256" key="3">
    <source>
        <dbReference type="ARBA" id="ARBA00022722"/>
    </source>
</evidence>
<accession>R4YVF2</accession>
<sequence>MNTFEFPRSVRLLSPGDFSQVFDNTEFKASNRYLLVLATPSKSGDSRLGFVIAKKHVKHAVQRNRVKRIIRESFRLNQHQISNNDFVILARPGISDLENAEIREMIDGLWFKLRQSNGKRSNKSKKR</sequence>
<dbReference type="EMBL" id="FO203512">
    <property type="protein sequence ID" value="CCK78094.1"/>
    <property type="molecule type" value="Genomic_DNA"/>
</dbReference>
<dbReference type="GO" id="GO:0042781">
    <property type="term" value="F:3'-tRNA processing endoribonuclease activity"/>
    <property type="evidence" value="ECO:0007669"/>
    <property type="project" value="TreeGrafter"/>
</dbReference>
<dbReference type="GO" id="GO:0000049">
    <property type="term" value="F:tRNA binding"/>
    <property type="evidence" value="ECO:0007669"/>
    <property type="project" value="UniProtKB-UniRule"/>
</dbReference>